<evidence type="ECO:0000313" key="2">
    <source>
        <dbReference type="Proteomes" id="UP000214720"/>
    </source>
</evidence>
<protein>
    <submittedName>
        <fullName evidence="1">Uncharacterized protein</fullName>
    </submittedName>
</protein>
<reference evidence="2" key="1">
    <citation type="submission" date="2017-01" db="EMBL/GenBank/DDBJ databases">
        <title>Genome Analysis of Deinococcus marmoris KOPRI26562.</title>
        <authorList>
            <person name="Kim J.H."/>
            <person name="Oh H.-M."/>
        </authorList>
    </citation>
    <scope>NUCLEOTIDE SEQUENCE [LARGE SCALE GENOMIC DNA]</scope>
    <source>
        <strain evidence="2">PAMC 26633</strain>
    </source>
</reference>
<sequence length="48" mass="5266">MRGRVYAIVGFSFDDPAADAIDREDRADQAARDLFGRGVEVDGFCRTG</sequence>
<gene>
    <name evidence="1" type="ORF">BSU04_42615</name>
</gene>
<accession>A0A226WMA4</accession>
<organism evidence="1 2">
    <name type="scientific">Caballeronia sordidicola</name>
    <name type="common">Burkholderia sordidicola</name>
    <dbReference type="NCBI Taxonomy" id="196367"/>
    <lineage>
        <taxon>Bacteria</taxon>
        <taxon>Pseudomonadati</taxon>
        <taxon>Pseudomonadota</taxon>
        <taxon>Betaproteobacteria</taxon>
        <taxon>Burkholderiales</taxon>
        <taxon>Burkholderiaceae</taxon>
        <taxon>Caballeronia</taxon>
    </lineage>
</organism>
<name>A0A226WMA4_CABSO</name>
<evidence type="ECO:0000313" key="1">
    <source>
        <dbReference type="EMBL" id="OXC72321.1"/>
    </source>
</evidence>
<comment type="caution">
    <text evidence="1">The sequence shown here is derived from an EMBL/GenBank/DDBJ whole genome shotgun (WGS) entry which is preliminary data.</text>
</comment>
<proteinExistence type="predicted"/>
<dbReference type="EMBL" id="MTHB01000278">
    <property type="protein sequence ID" value="OXC72321.1"/>
    <property type="molecule type" value="Genomic_DNA"/>
</dbReference>
<dbReference type="AlphaFoldDB" id="A0A226WMA4"/>
<dbReference type="Proteomes" id="UP000214720">
    <property type="component" value="Unassembled WGS sequence"/>
</dbReference>